<dbReference type="InterPro" id="IPR036397">
    <property type="entry name" value="RNaseH_sf"/>
</dbReference>
<dbReference type="Gene3D" id="3.30.420.10">
    <property type="entry name" value="Ribonuclease H-like superfamily/Ribonuclease H"/>
    <property type="match status" value="1"/>
</dbReference>
<feature type="coiled-coil region" evidence="1">
    <location>
        <begin position="83"/>
        <end position="117"/>
    </location>
</feature>
<dbReference type="PROSITE" id="PS50994">
    <property type="entry name" value="INTEGRASE"/>
    <property type="match status" value="1"/>
</dbReference>
<dbReference type="InterPro" id="IPR012337">
    <property type="entry name" value="RNaseH-like_sf"/>
</dbReference>
<evidence type="ECO:0000259" key="2">
    <source>
        <dbReference type="PROSITE" id="PS50994"/>
    </source>
</evidence>
<dbReference type="OrthoDB" id="7680611at2759"/>
<protein>
    <recommendedName>
        <fullName evidence="2">Integrase catalytic domain-containing protein</fullName>
    </recommendedName>
</protein>
<dbReference type="Pfam" id="PF04665">
    <property type="entry name" value="Pox_A32"/>
    <property type="match status" value="1"/>
</dbReference>
<comment type="caution">
    <text evidence="3">The sequence shown here is derived from an EMBL/GenBank/DDBJ whole genome shotgun (WGS) entry which is preliminary data.</text>
</comment>
<organism evidence="3 4">
    <name type="scientific">Rhizophagus clarus</name>
    <dbReference type="NCBI Taxonomy" id="94130"/>
    <lineage>
        <taxon>Eukaryota</taxon>
        <taxon>Fungi</taxon>
        <taxon>Fungi incertae sedis</taxon>
        <taxon>Mucoromycota</taxon>
        <taxon>Glomeromycotina</taxon>
        <taxon>Glomeromycetes</taxon>
        <taxon>Glomerales</taxon>
        <taxon>Glomeraceae</taxon>
        <taxon>Rhizophagus</taxon>
    </lineage>
</organism>
<gene>
    <name evidence="3" type="ORF">RCL2_001769400</name>
</gene>
<dbReference type="InterPro" id="IPR006758">
    <property type="entry name" value="A32L"/>
</dbReference>
<dbReference type="SUPFAM" id="SSF53098">
    <property type="entry name" value="Ribonuclease H-like"/>
    <property type="match status" value="1"/>
</dbReference>
<dbReference type="GO" id="GO:0005634">
    <property type="term" value="C:nucleus"/>
    <property type="evidence" value="ECO:0007669"/>
    <property type="project" value="UniProtKB-ARBA"/>
</dbReference>
<reference evidence="3" key="1">
    <citation type="submission" date="2019-10" db="EMBL/GenBank/DDBJ databases">
        <title>Conservation and host-specific expression of non-tandemly repeated heterogenous ribosome RNA gene in arbuscular mycorrhizal fungi.</title>
        <authorList>
            <person name="Maeda T."/>
            <person name="Kobayashi Y."/>
            <person name="Nakagawa T."/>
            <person name="Ezawa T."/>
            <person name="Yamaguchi K."/>
            <person name="Bino T."/>
            <person name="Nishimoto Y."/>
            <person name="Shigenobu S."/>
            <person name="Kawaguchi M."/>
        </authorList>
    </citation>
    <scope>NUCLEOTIDE SEQUENCE</scope>
    <source>
        <strain evidence="3">HR1</strain>
    </source>
</reference>
<evidence type="ECO:0000256" key="1">
    <source>
        <dbReference type="SAM" id="Coils"/>
    </source>
</evidence>
<keyword evidence="1" id="KW-0175">Coiled coil</keyword>
<proteinExistence type="predicted"/>
<dbReference type="EMBL" id="BLAL01000196">
    <property type="protein sequence ID" value="GES90866.1"/>
    <property type="molecule type" value="Genomic_DNA"/>
</dbReference>
<dbReference type="Proteomes" id="UP000615446">
    <property type="component" value="Unassembled WGS sequence"/>
</dbReference>
<name>A0A8H3LQX0_9GLOM</name>
<sequence>MANIHTLNEINSGAPLVSGNKLGDSPFNQYLSSRTELESQVTCLKHDLDIALSSGIQLGTRNSLLIKNNESFSERVCQLEDEARELKNDINQKEISLSSANSEIATKLEEIQALQSETLSEKEILLQEANDHLAEQIPKIFSESEVLGGVKGQENSNKITSPKTTSESPYSLFFQYAFIGDEYVQRGKKGGSRYIKCDDLIVCGYHPDEPKWAYVRYIYNMILKDPKAPYYENISFSYIPSKRIPSTRTFSPERSKLFIFEDLCLTPDHIQNRIGQFFGNGRHRNISCIYITQKYHKVDTFKHENLTHLVLFNSGSSIQDMSKIVGRYTDDVKNASMVINSYLRKAKQTPTINIDSQKAHNLDQHLALQKLYYRPEGLYQNVKGLWDACKKAGYSFPFIDVKKWLEDQAMYQIFRPSPKHIPYANVDTNLLDDGLIYYYVLLVIDCATRYKDFVFLISKSSEEVAEAFKSIYDNPDKPLNWPQKLQCDKGTKFMGYATLLMDEHGIEIQRIIARFRHTSFAMIDRYVGLFEYRVFKNQYLIEFFLPTGKRCRECARFARKIVNNMNDSPTRLIGMSSNDAMKLEQIYSKPSVKYNCPIGVDEPQLPKGTTIRFLLAPEEWENNPFERRRITDPIWSPSLHKIRRIVIGRNPPIPVLYYLDDSGPQRPFVREQLMHIKEKPMLPPRWVLGDNQMHTRHSL</sequence>
<dbReference type="GO" id="GO:0003676">
    <property type="term" value="F:nucleic acid binding"/>
    <property type="evidence" value="ECO:0007669"/>
    <property type="project" value="InterPro"/>
</dbReference>
<dbReference type="GO" id="GO:0015074">
    <property type="term" value="P:DNA integration"/>
    <property type="evidence" value="ECO:0007669"/>
    <property type="project" value="InterPro"/>
</dbReference>
<accession>A0A8H3LQX0</accession>
<evidence type="ECO:0000313" key="4">
    <source>
        <dbReference type="Proteomes" id="UP000615446"/>
    </source>
</evidence>
<evidence type="ECO:0000313" key="3">
    <source>
        <dbReference type="EMBL" id="GES90866.1"/>
    </source>
</evidence>
<dbReference type="InterPro" id="IPR001584">
    <property type="entry name" value="Integrase_cat-core"/>
</dbReference>
<dbReference type="AlphaFoldDB" id="A0A8H3LQX0"/>
<feature type="domain" description="Integrase catalytic" evidence="2">
    <location>
        <begin position="393"/>
        <end position="590"/>
    </location>
</feature>